<comment type="caution">
    <text evidence="1">The sequence shown here is derived from an EMBL/GenBank/DDBJ whole genome shotgun (WGS) entry which is preliminary data.</text>
</comment>
<dbReference type="SUPFAM" id="SSF46894">
    <property type="entry name" value="C-terminal effector domain of the bipartite response regulators"/>
    <property type="match status" value="1"/>
</dbReference>
<dbReference type="Proteomes" id="UP000619355">
    <property type="component" value="Unassembled WGS sequence"/>
</dbReference>
<dbReference type="InterPro" id="IPR036388">
    <property type="entry name" value="WH-like_DNA-bd_sf"/>
</dbReference>
<evidence type="ECO:0008006" key="3">
    <source>
        <dbReference type="Google" id="ProtNLM"/>
    </source>
</evidence>
<protein>
    <recommendedName>
        <fullName evidence="3">HTH luxR-type domain-containing protein</fullName>
    </recommendedName>
</protein>
<reference evidence="2" key="1">
    <citation type="journal article" date="2019" name="Int. J. Syst. Evol. Microbiol.">
        <title>The Global Catalogue of Microorganisms (GCM) 10K type strain sequencing project: providing services to taxonomists for standard genome sequencing and annotation.</title>
        <authorList>
            <consortium name="The Broad Institute Genomics Platform"/>
            <consortium name="The Broad Institute Genome Sequencing Center for Infectious Disease"/>
            <person name="Wu L."/>
            <person name="Ma J."/>
        </authorList>
    </citation>
    <scope>NUCLEOTIDE SEQUENCE [LARGE SCALE GENOMIC DNA]</scope>
    <source>
        <strain evidence="2">JCM 4253</strain>
    </source>
</reference>
<proteinExistence type="predicted"/>
<gene>
    <name evidence="1" type="ORF">GCM10018980_71470</name>
</gene>
<dbReference type="RefSeq" id="WP_189986232.1">
    <property type="nucleotide sequence ID" value="NZ_BNBF01000035.1"/>
</dbReference>
<dbReference type="GO" id="GO:0006355">
    <property type="term" value="P:regulation of DNA-templated transcription"/>
    <property type="evidence" value="ECO:0007669"/>
    <property type="project" value="InterPro"/>
</dbReference>
<dbReference type="InterPro" id="IPR016032">
    <property type="entry name" value="Sig_transdc_resp-reg_C-effctor"/>
</dbReference>
<dbReference type="AlphaFoldDB" id="A0A919F3H9"/>
<dbReference type="EMBL" id="BNBF01000035">
    <property type="protein sequence ID" value="GHG74522.1"/>
    <property type="molecule type" value="Genomic_DNA"/>
</dbReference>
<accession>A0A919F3H9</accession>
<organism evidence="1 2">
    <name type="scientific">Streptomyces capoamus</name>
    <dbReference type="NCBI Taxonomy" id="68183"/>
    <lineage>
        <taxon>Bacteria</taxon>
        <taxon>Bacillati</taxon>
        <taxon>Actinomycetota</taxon>
        <taxon>Actinomycetes</taxon>
        <taxon>Kitasatosporales</taxon>
        <taxon>Streptomycetaceae</taxon>
        <taxon>Streptomyces</taxon>
    </lineage>
</organism>
<name>A0A919F3H9_9ACTN</name>
<evidence type="ECO:0000313" key="2">
    <source>
        <dbReference type="Proteomes" id="UP000619355"/>
    </source>
</evidence>
<dbReference type="GO" id="GO:0003677">
    <property type="term" value="F:DNA binding"/>
    <property type="evidence" value="ECO:0007669"/>
    <property type="project" value="InterPro"/>
</dbReference>
<dbReference type="Gene3D" id="1.10.10.10">
    <property type="entry name" value="Winged helix-like DNA-binding domain superfamily/Winged helix DNA-binding domain"/>
    <property type="match status" value="1"/>
</dbReference>
<keyword evidence="2" id="KW-1185">Reference proteome</keyword>
<evidence type="ECO:0000313" key="1">
    <source>
        <dbReference type="EMBL" id="GHG74522.1"/>
    </source>
</evidence>
<sequence>MVQKLAVPEGIGAQGKDACAPPIARRASTGISADTVEKALLEAYAAVDSVVTTHRSAERPRPLIMVGEDGGTFMETVADLIGSAKYGISVALLHGGPKTDAVLAAVSEWNRRNRPAAVALRFLCRPEVLDSTVVKDLAQCTSRAEVRVSGGELHEVLIVDGSNAFTWSSQSANDESATLVTDLAAAKALDLFYANVWRTGRPIPEHLHIRERLSSDVMRRVLMCLRAGHTDAVAASDMTVSLRTYRRHVAQLMRDIGAESRFQAGVRTVELGLLPRQH</sequence>